<evidence type="ECO:0000313" key="1">
    <source>
        <dbReference type="EMBL" id="QDU58401.1"/>
    </source>
</evidence>
<dbReference type="EMBL" id="CP036278">
    <property type="protein sequence ID" value="QDU58401.1"/>
    <property type="molecule type" value="Genomic_DNA"/>
</dbReference>
<keyword evidence="2" id="KW-1185">Reference proteome</keyword>
<protein>
    <submittedName>
        <fullName evidence="1">Uncharacterized protein</fullName>
    </submittedName>
</protein>
<reference evidence="1 2" key="1">
    <citation type="submission" date="2019-02" db="EMBL/GenBank/DDBJ databases">
        <title>Deep-cultivation of Planctomycetes and their phenomic and genomic characterization uncovers novel biology.</title>
        <authorList>
            <person name="Wiegand S."/>
            <person name="Jogler M."/>
            <person name="Boedeker C."/>
            <person name="Pinto D."/>
            <person name="Vollmers J."/>
            <person name="Rivas-Marin E."/>
            <person name="Kohn T."/>
            <person name="Peeters S.H."/>
            <person name="Heuer A."/>
            <person name="Rast P."/>
            <person name="Oberbeckmann S."/>
            <person name="Bunk B."/>
            <person name="Jeske O."/>
            <person name="Meyerdierks A."/>
            <person name="Storesund J.E."/>
            <person name="Kallscheuer N."/>
            <person name="Luecker S."/>
            <person name="Lage O.M."/>
            <person name="Pohl T."/>
            <person name="Merkel B.J."/>
            <person name="Hornburger P."/>
            <person name="Mueller R.-W."/>
            <person name="Bruemmer F."/>
            <person name="Labrenz M."/>
            <person name="Spormann A.M."/>
            <person name="Op den Camp H."/>
            <person name="Overmann J."/>
            <person name="Amann R."/>
            <person name="Jetten M.S.M."/>
            <person name="Mascher T."/>
            <person name="Medema M.H."/>
            <person name="Devos D.P."/>
            <person name="Kaster A.-K."/>
            <person name="Ovreas L."/>
            <person name="Rohde M."/>
            <person name="Galperin M.Y."/>
            <person name="Jogler C."/>
        </authorList>
    </citation>
    <scope>NUCLEOTIDE SEQUENCE [LARGE SCALE GENOMIC DNA]</scope>
    <source>
        <strain evidence="1 2">Pan181</strain>
    </source>
</reference>
<dbReference type="Proteomes" id="UP000315750">
    <property type="component" value="Chromosome"/>
</dbReference>
<accession>A0A518AUK1</accession>
<evidence type="ECO:0000313" key="2">
    <source>
        <dbReference type="Proteomes" id="UP000315750"/>
    </source>
</evidence>
<dbReference type="KEGG" id="amuc:Pan181_46360"/>
<gene>
    <name evidence="1" type="ORF">Pan181_46360</name>
</gene>
<sequence>MGKLNLHPRYKTSGFHNGIDSHSQKRIEWESIFSLGIYRKSFASNELHQYLLRKCPK</sequence>
<name>A0A518AUK1_9BACT</name>
<dbReference type="AlphaFoldDB" id="A0A518AUK1"/>
<proteinExistence type="predicted"/>
<organism evidence="1 2">
    <name type="scientific">Aeoliella mucimassa</name>
    <dbReference type="NCBI Taxonomy" id="2527972"/>
    <lineage>
        <taxon>Bacteria</taxon>
        <taxon>Pseudomonadati</taxon>
        <taxon>Planctomycetota</taxon>
        <taxon>Planctomycetia</taxon>
        <taxon>Pirellulales</taxon>
        <taxon>Lacipirellulaceae</taxon>
        <taxon>Aeoliella</taxon>
    </lineage>
</organism>